<gene>
    <name evidence="1" type="ORF">ACFQET_08850</name>
</gene>
<dbReference type="Proteomes" id="UP001596191">
    <property type="component" value="Unassembled WGS sequence"/>
</dbReference>
<evidence type="ECO:0008006" key="3">
    <source>
        <dbReference type="Google" id="ProtNLM"/>
    </source>
</evidence>
<keyword evidence="2" id="KW-1185">Reference proteome</keyword>
<accession>A0ABW1TQP7</accession>
<evidence type="ECO:0000313" key="2">
    <source>
        <dbReference type="Proteomes" id="UP001596191"/>
    </source>
</evidence>
<dbReference type="RefSeq" id="WP_125642724.1">
    <property type="nucleotide sequence ID" value="NZ_JBHSSJ010000012.1"/>
</dbReference>
<comment type="caution">
    <text evidence="1">The sequence shown here is derived from an EMBL/GenBank/DDBJ whole genome shotgun (WGS) entry which is preliminary data.</text>
</comment>
<protein>
    <recommendedName>
        <fullName evidence="3">Bacteriocin immunity protein</fullName>
    </recommendedName>
</protein>
<name>A0ABW1TQP7_9LACO</name>
<organism evidence="1 2">
    <name type="scientific">Levilactobacillus tangyuanensis</name>
    <dbReference type="NCBI Taxonomy" id="2486021"/>
    <lineage>
        <taxon>Bacteria</taxon>
        <taxon>Bacillati</taxon>
        <taxon>Bacillota</taxon>
        <taxon>Bacilli</taxon>
        <taxon>Lactobacillales</taxon>
        <taxon>Lactobacillaceae</taxon>
        <taxon>Levilactobacillus</taxon>
    </lineage>
</organism>
<dbReference type="EMBL" id="JBHSSJ010000012">
    <property type="protein sequence ID" value="MFC6275619.1"/>
    <property type="molecule type" value="Genomic_DNA"/>
</dbReference>
<proteinExistence type="predicted"/>
<reference evidence="2" key="1">
    <citation type="journal article" date="2019" name="Int. J. Syst. Evol. Microbiol.">
        <title>The Global Catalogue of Microorganisms (GCM) 10K type strain sequencing project: providing services to taxonomists for standard genome sequencing and annotation.</title>
        <authorList>
            <consortium name="The Broad Institute Genomics Platform"/>
            <consortium name="The Broad Institute Genome Sequencing Center for Infectious Disease"/>
            <person name="Wu L."/>
            <person name="Ma J."/>
        </authorList>
    </citation>
    <scope>NUCLEOTIDE SEQUENCE [LARGE SCALE GENOMIC DNA]</scope>
    <source>
        <strain evidence="2">CCM 8907</strain>
    </source>
</reference>
<evidence type="ECO:0000313" key="1">
    <source>
        <dbReference type="EMBL" id="MFC6275619.1"/>
    </source>
</evidence>
<sequence length="86" mass="9317">MTSKDKFIAQLDDKISQISNEDAVRAETLKREISDGTMDQTVTNAIAIVTNTYTQGLSAGLSDDQAFFIACKTAGVELNPPYSTLQ</sequence>